<proteinExistence type="predicted"/>
<dbReference type="RefSeq" id="WP_227778019.1">
    <property type="nucleotide sequence ID" value="NZ_BAABKX010000022.1"/>
</dbReference>
<protein>
    <recommendedName>
        <fullName evidence="4">TRAM domain-containing protein</fullName>
    </recommendedName>
</protein>
<feature type="compositionally biased region" description="Basic and acidic residues" evidence="1">
    <location>
        <begin position="114"/>
        <end position="126"/>
    </location>
</feature>
<keyword evidence="3" id="KW-1185">Reference proteome</keyword>
<accession>A0AAV3UQM5</accession>
<evidence type="ECO:0000256" key="1">
    <source>
        <dbReference type="SAM" id="MobiDB-lite"/>
    </source>
</evidence>
<gene>
    <name evidence="2" type="ORF">GCM10025751_50460</name>
</gene>
<dbReference type="AlphaFoldDB" id="A0AAV3UQM5"/>
<sequence length="126" mass="13997">MTTEDTIEGKVVKIISSKEIVINKGEDDGIEEDMEFIVFEIGDVIEDPDTGEALGNVEHVKARVKPKHIQNEITIMRSAEITTKKTGIYGITNAGETKKVTKSIADRPEDEVDDKVKEGDLVRQKL</sequence>
<name>A0AAV3UQM5_9EURY</name>
<evidence type="ECO:0008006" key="4">
    <source>
        <dbReference type="Google" id="ProtNLM"/>
    </source>
</evidence>
<dbReference type="GeneID" id="68616378"/>
<dbReference type="EMBL" id="BAABKX010000022">
    <property type="protein sequence ID" value="GAA5062725.1"/>
    <property type="molecule type" value="Genomic_DNA"/>
</dbReference>
<evidence type="ECO:0000313" key="3">
    <source>
        <dbReference type="Proteomes" id="UP001501729"/>
    </source>
</evidence>
<dbReference type="Proteomes" id="UP001501729">
    <property type="component" value="Unassembled WGS sequence"/>
</dbReference>
<feature type="region of interest" description="Disordered" evidence="1">
    <location>
        <begin position="101"/>
        <end position="126"/>
    </location>
</feature>
<reference evidence="2 3" key="1">
    <citation type="journal article" date="2019" name="Int. J. Syst. Evol. Microbiol.">
        <title>The Global Catalogue of Microorganisms (GCM) 10K type strain sequencing project: providing services to taxonomists for standard genome sequencing and annotation.</title>
        <authorList>
            <consortium name="The Broad Institute Genomics Platform"/>
            <consortium name="The Broad Institute Genome Sequencing Center for Infectious Disease"/>
            <person name="Wu L."/>
            <person name="Ma J."/>
        </authorList>
    </citation>
    <scope>NUCLEOTIDE SEQUENCE [LARGE SCALE GENOMIC DNA]</scope>
    <source>
        <strain evidence="2 3">JCM 17504</strain>
    </source>
</reference>
<organism evidence="2 3">
    <name type="scientific">Haladaptatus pallidirubidus</name>
    <dbReference type="NCBI Taxonomy" id="1008152"/>
    <lineage>
        <taxon>Archaea</taxon>
        <taxon>Methanobacteriati</taxon>
        <taxon>Methanobacteriota</taxon>
        <taxon>Stenosarchaea group</taxon>
        <taxon>Halobacteria</taxon>
        <taxon>Halobacteriales</taxon>
        <taxon>Haladaptataceae</taxon>
        <taxon>Haladaptatus</taxon>
    </lineage>
</organism>
<comment type="caution">
    <text evidence="2">The sequence shown here is derived from an EMBL/GenBank/DDBJ whole genome shotgun (WGS) entry which is preliminary data.</text>
</comment>
<evidence type="ECO:0000313" key="2">
    <source>
        <dbReference type="EMBL" id="GAA5062725.1"/>
    </source>
</evidence>